<evidence type="ECO:0000259" key="1">
    <source>
        <dbReference type="Pfam" id="PF13976"/>
    </source>
</evidence>
<dbReference type="Proteomes" id="UP000887159">
    <property type="component" value="Unassembled WGS sequence"/>
</dbReference>
<sequence length="126" mass="14176">MTWHERFGHANVDYILKTSRLDAVRGLPKLKKPLNFECIPCRLNKYKRVSFQSIECTRSKAPLNLLHCDVWGPANVIGIKPSIGHLRPLGSILYVGTPRPLRGKLDPKAKKGILVGFTLGTRGYRV</sequence>
<dbReference type="InterPro" id="IPR025724">
    <property type="entry name" value="GAG-pre-integrase_dom"/>
</dbReference>
<dbReference type="PANTHER" id="PTHR42648">
    <property type="entry name" value="TRANSPOSASE, PUTATIVE-RELATED"/>
    <property type="match status" value="1"/>
</dbReference>
<dbReference type="EMBL" id="BMAU01021234">
    <property type="protein sequence ID" value="GFY02965.1"/>
    <property type="molecule type" value="Genomic_DNA"/>
</dbReference>
<dbReference type="AlphaFoldDB" id="A0A8X6S1X0"/>
<comment type="caution">
    <text evidence="3">The sequence shown here is derived from an EMBL/GenBank/DDBJ whole genome shotgun (WGS) entry which is preliminary data.</text>
</comment>
<organism evidence="3 4">
    <name type="scientific">Trichonephila clavipes</name>
    <name type="common">Golden silk orbweaver</name>
    <name type="synonym">Nephila clavipes</name>
    <dbReference type="NCBI Taxonomy" id="2585209"/>
    <lineage>
        <taxon>Eukaryota</taxon>
        <taxon>Metazoa</taxon>
        <taxon>Ecdysozoa</taxon>
        <taxon>Arthropoda</taxon>
        <taxon>Chelicerata</taxon>
        <taxon>Arachnida</taxon>
        <taxon>Araneae</taxon>
        <taxon>Araneomorphae</taxon>
        <taxon>Entelegynae</taxon>
        <taxon>Araneoidea</taxon>
        <taxon>Nephilidae</taxon>
        <taxon>Trichonephila</taxon>
    </lineage>
</organism>
<accession>A0A8X6S1X0</accession>
<feature type="domain" description="Retroviral polymerase SH3-like" evidence="2">
    <location>
        <begin position="92"/>
        <end position="126"/>
    </location>
</feature>
<dbReference type="InterPro" id="IPR057670">
    <property type="entry name" value="SH3_retrovirus"/>
</dbReference>
<name>A0A8X6S1X0_TRICX</name>
<evidence type="ECO:0000313" key="4">
    <source>
        <dbReference type="Proteomes" id="UP000887159"/>
    </source>
</evidence>
<evidence type="ECO:0008006" key="5">
    <source>
        <dbReference type="Google" id="ProtNLM"/>
    </source>
</evidence>
<dbReference type="InterPro" id="IPR039537">
    <property type="entry name" value="Retrotran_Ty1/copia-like"/>
</dbReference>
<gene>
    <name evidence="3" type="ORF">TNCV_979711</name>
</gene>
<keyword evidence="4" id="KW-1185">Reference proteome</keyword>
<feature type="domain" description="GAG-pre-integrase" evidence="1">
    <location>
        <begin position="1"/>
        <end position="45"/>
    </location>
</feature>
<protein>
    <recommendedName>
        <fullName evidence="5">GAG-pre-integrase domain-containing protein</fullName>
    </recommendedName>
</protein>
<dbReference type="Pfam" id="PF25597">
    <property type="entry name" value="SH3_retrovirus"/>
    <property type="match status" value="1"/>
</dbReference>
<evidence type="ECO:0000313" key="3">
    <source>
        <dbReference type="EMBL" id="GFY02965.1"/>
    </source>
</evidence>
<dbReference type="PANTHER" id="PTHR42648:SF28">
    <property type="entry name" value="TRANSPOSON-ENCODED PROTEIN WITH RIBONUCLEASE H-LIKE AND RETROVIRUS ZINC FINGER-LIKE DOMAINS"/>
    <property type="match status" value="1"/>
</dbReference>
<evidence type="ECO:0000259" key="2">
    <source>
        <dbReference type="Pfam" id="PF25597"/>
    </source>
</evidence>
<dbReference type="Pfam" id="PF13976">
    <property type="entry name" value="gag_pre-integrs"/>
    <property type="match status" value="1"/>
</dbReference>
<reference evidence="3" key="1">
    <citation type="submission" date="2020-08" db="EMBL/GenBank/DDBJ databases">
        <title>Multicomponent nature underlies the extraordinary mechanical properties of spider dragline silk.</title>
        <authorList>
            <person name="Kono N."/>
            <person name="Nakamura H."/>
            <person name="Mori M."/>
            <person name="Yoshida Y."/>
            <person name="Ohtoshi R."/>
            <person name="Malay A.D."/>
            <person name="Moran D.A.P."/>
            <person name="Tomita M."/>
            <person name="Numata K."/>
            <person name="Arakawa K."/>
        </authorList>
    </citation>
    <scope>NUCLEOTIDE SEQUENCE</scope>
</reference>
<proteinExistence type="predicted"/>